<protein>
    <submittedName>
        <fullName evidence="1">Uncharacterized protein</fullName>
    </submittedName>
</protein>
<keyword evidence="2" id="KW-1185">Reference proteome</keyword>
<gene>
    <name evidence="1" type="ORF">C8E89_13441</name>
</gene>
<organism evidence="1 2">
    <name type="scientific">Mycolicibacterium moriokaense</name>
    <dbReference type="NCBI Taxonomy" id="39691"/>
    <lineage>
        <taxon>Bacteria</taxon>
        <taxon>Bacillati</taxon>
        <taxon>Actinomycetota</taxon>
        <taxon>Actinomycetes</taxon>
        <taxon>Mycobacteriales</taxon>
        <taxon>Mycobacteriaceae</taxon>
        <taxon>Mycolicibacterium</taxon>
    </lineage>
</organism>
<reference evidence="2" key="1">
    <citation type="submission" date="2018-05" db="EMBL/GenBank/DDBJ databases">
        <authorList>
            <person name="Deangelis K."/>
            <person name="Huntemann M."/>
            <person name="Clum A."/>
            <person name="Pillay M."/>
            <person name="Palaniappan K."/>
            <person name="Varghese N."/>
            <person name="Mikhailova N."/>
            <person name="Stamatis D."/>
            <person name="Reddy T."/>
            <person name="Daum C."/>
            <person name="Shapiro N."/>
            <person name="Ivanova N."/>
            <person name="Kyrpides N."/>
            <person name="Woyke T."/>
        </authorList>
    </citation>
    <scope>NUCLEOTIDE SEQUENCE [LARGE SCALE GENOMIC DNA]</scope>
    <source>
        <strain evidence="2">GAS496</strain>
    </source>
</reference>
<dbReference type="Proteomes" id="UP000247781">
    <property type="component" value="Unassembled WGS sequence"/>
</dbReference>
<proteinExistence type="predicted"/>
<dbReference type="AlphaFoldDB" id="A0A318H7B5"/>
<name>A0A318H7B5_9MYCO</name>
<evidence type="ECO:0000313" key="2">
    <source>
        <dbReference type="Proteomes" id="UP000247781"/>
    </source>
</evidence>
<comment type="caution">
    <text evidence="1">The sequence shown here is derived from an EMBL/GenBank/DDBJ whole genome shotgun (WGS) entry which is preliminary data.</text>
</comment>
<sequence>MTDVQRYLTHRLVAQCTSVEGYAKVVQVISLKSQTHQSVEPLLAKENEE</sequence>
<accession>A0A318H7B5</accession>
<evidence type="ECO:0000313" key="1">
    <source>
        <dbReference type="EMBL" id="PXX00389.1"/>
    </source>
</evidence>
<reference evidence="1 2" key="2">
    <citation type="submission" date="2018-06" db="EMBL/GenBank/DDBJ databases">
        <title>Sequencing of bacterial isolates from soil warming experiment in Harvard Forest, Massachusetts, USA.</title>
        <authorList>
            <person name="Deangelis K.PhD."/>
        </authorList>
    </citation>
    <scope>NUCLEOTIDE SEQUENCE [LARGE SCALE GENOMIC DNA]</scope>
    <source>
        <strain evidence="1 2">GAS496</strain>
    </source>
</reference>
<dbReference type="EMBL" id="QJJU01000034">
    <property type="protein sequence ID" value="PXX00389.1"/>
    <property type="molecule type" value="Genomic_DNA"/>
</dbReference>